<evidence type="ECO:0000313" key="5">
    <source>
        <dbReference type="EMBL" id="MCT8974233.1"/>
    </source>
</evidence>
<dbReference type="SUPFAM" id="SSF53822">
    <property type="entry name" value="Periplasmic binding protein-like I"/>
    <property type="match status" value="1"/>
</dbReference>
<feature type="domain" description="HTH lacI-type" evidence="4">
    <location>
        <begin position="1"/>
        <end position="44"/>
    </location>
</feature>
<gene>
    <name evidence="5" type="ORF">MUB46_20395</name>
</gene>
<dbReference type="Gene3D" id="3.40.50.2300">
    <property type="match status" value="2"/>
</dbReference>
<dbReference type="PROSITE" id="PS50932">
    <property type="entry name" value="HTH_LACI_2"/>
    <property type="match status" value="1"/>
</dbReference>
<dbReference type="SMART" id="SM00354">
    <property type="entry name" value="HTH_LACI"/>
    <property type="match status" value="1"/>
</dbReference>
<dbReference type="Pfam" id="PF00356">
    <property type="entry name" value="LacI"/>
    <property type="match status" value="1"/>
</dbReference>
<keyword evidence="6" id="KW-1185">Reference proteome</keyword>
<keyword evidence="2" id="KW-0238">DNA-binding</keyword>
<evidence type="ECO:0000313" key="6">
    <source>
        <dbReference type="Proteomes" id="UP001320898"/>
    </source>
</evidence>
<name>A0AAW5R6C9_9HYPH</name>
<comment type="caution">
    <text evidence="5">The sequence shown here is derived from an EMBL/GenBank/DDBJ whole genome shotgun (WGS) entry which is preliminary data.</text>
</comment>
<dbReference type="Gene3D" id="1.10.260.40">
    <property type="entry name" value="lambda repressor-like DNA-binding domains"/>
    <property type="match status" value="1"/>
</dbReference>
<keyword evidence="3" id="KW-0804">Transcription</keyword>
<proteinExistence type="predicted"/>
<organism evidence="5 6">
    <name type="scientific">Microbaculum marinisediminis</name>
    <dbReference type="NCBI Taxonomy" id="2931392"/>
    <lineage>
        <taxon>Bacteria</taxon>
        <taxon>Pseudomonadati</taxon>
        <taxon>Pseudomonadota</taxon>
        <taxon>Alphaproteobacteria</taxon>
        <taxon>Hyphomicrobiales</taxon>
        <taxon>Tepidamorphaceae</taxon>
        <taxon>Microbaculum</taxon>
    </lineage>
</organism>
<dbReference type="PANTHER" id="PTHR30146:SF33">
    <property type="entry name" value="TRANSCRIPTIONAL REGULATOR"/>
    <property type="match status" value="1"/>
</dbReference>
<evidence type="ECO:0000256" key="1">
    <source>
        <dbReference type="ARBA" id="ARBA00023015"/>
    </source>
</evidence>
<accession>A0AAW5R6C9</accession>
<evidence type="ECO:0000259" key="4">
    <source>
        <dbReference type="PROSITE" id="PS50932"/>
    </source>
</evidence>
<evidence type="ECO:0000256" key="3">
    <source>
        <dbReference type="ARBA" id="ARBA00023163"/>
    </source>
</evidence>
<sequence>MSVATVSRALKKPETVALHTRERILALVAQHRYVPDTLATSFSSGKTGLIGLIVPTIANSIYAAFTVAIQARLQAEGRKLLIANSNYDTALERDILIKLVESRVEGVILTGFRRDAELYELLRHYRIPFVVTWSTSPDPDIPAVSFDNEAAAELAVEALIERGHRNIAIVCGITAINDRADQRLKAYRRTLDRHGLPFNPDYVQERLFEFREGERAAEVLLQREPRPTALFCANDILALGALFAATRQGVRVPHDLSIIGFDDLPIAQSVYPTLSTVHVPAQEMGEAAAMKIVNCIEKNKKITHLRLESRVVFRESTDFHLKRDS</sequence>
<dbReference type="InterPro" id="IPR010982">
    <property type="entry name" value="Lambda_DNA-bd_dom_sf"/>
</dbReference>
<dbReference type="InterPro" id="IPR000843">
    <property type="entry name" value="HTH_LacI"/>
</dbReference>
<dbReference type="PANTHER" id="PTHR30146">
    <property type="entry name" value="LACI-RELATED TRANSCRIPTIONAL REPRESSOR"/>
    <property type="match status" value="1"/>
</dbReference>
<dbReference type="GO" id="GO:0003700">
    <property type="term" value="F:DNA-binding transcription factor activity"/>
    <property type="evidence" value="ECO:0007669"/>
    <property type="project" value="TreeGrafter"/>
</dbReference>
<dbReference type="GO" id="GO:0000976">
    <property type="term" value="F:transcription cis-regulatory region binding"/>
    <property type="evidence" value="ECO:0007669"/>
    <property type="project" value="TreeGrafter"/>
</dbReference>
<dbReference type="CDD" id="cd06273">
    <property type="entry name" value="PBP1_LacI-like"/>
    <property type="match status" value="1"/>
</dbReference>
<keyword evidence="1" id="KW-0805">Transcription regulation</keyword>
<dbReference type="InterPro" id="IPR028082">
    <property type="entry name" value="Peripla_BP_I"/>
</dbReference>
<dbReference type="InterPro" id="IPR046335">
    <property type="entry name" value="LacI/GalR-like_sensor"/>
</dbReference>
<dbReference type="CDD" id="cd01392">
    <property type="entry name" value="HTH_LacI"/>
    <property type="match status" value="1"/>
</dbReference>
<dbReference type="SUPFAM" id="SSF47413">
    <property type="entry name" value="lambda repressor-like DNA-binding domains"/>
    <property type="match status" value="1"/>
</dbReference>
<dbReference type="Pfam" id="PF13377">
    <property type="entry name" value="Peripla_BP_3"/>
    <property type="match status" value="1"/>
</dbReference>
<dbReference type="AlphaFoldDB" id="A0AAW5R6C9"/>
<protein>
    <submittedName>
        <fullName evidence="5">Substrate-binding domain-containing protein</fullName>
    </submittedName>
</protein>
<dbReference type="Proteomes" id="UP001320898">
    <property type="component" value="Unassembled WGS sequence"/>
</dbReference>
<evidence type="ECO:0000256" key="2">
    <source>
        <dbReference type="ARBA" id="ARBA00023125"/>
    </source>
</evidence>
<reference evidence="5 6" key="1">
    <citation type="submission" date="2022-04" db="EMBL/GenBank/DDBJ databases">
        <authorList>
            <person name="Ye Y.-Q."/>
            <person name="Du Z.-J."/>
        </authorList>
    </citation>
    <scope>NUCLEOTIDE SEQUENCE [LARGE SCALE GENOMIC DNA]</scope>
    <source>
        <strain evidence="5 6">A6E488</strain>
    </source>
</reference>
<dbReference type="EMBL" id="JALIDZ010000011">
    <property type="protein sequence ID" value="MCT8974233.1"/>
    <property type="molecule type" value="Genomic_DNA"/>
</dbReference>